<dbReference type="VEuPathDB" id="CryptoDB:Cvel_9757"/>
<accession>A0A0G4HZL5</accession>
<evidence type="ECO:0000256" key="2">
    <source>
        <dbReference type="SAM" id="MobiDB-lite"/>
    </source>
</evidence>
<feature type="region of interest" description="Disordered" evidence="2">
    <location>
        <begin position="1353"/>
        <end position="1372"/>
    </location>
</feature>
<sequence length="1427" mass="162290">MVALFLSGEWMQRDMIERKIAAEKRAATSTGFLSMKEKSTTALTDPIPLDSDMSPQVLQKLHALDRELRLVKQLMKKKTVDQEGHQMAMAQMKMKVEEMKLFKAGILHRKQALKKLIDRTSDDIIDLQQEKKDTPADLQKHIDAKIAQKDLRLTALRQKYNDASSKEAAWKTAKEDQAAMARELDEAAKTRAASGEDDITEEELNDPMLSWALEKEQTAKDLTVAMLALNDDFEIASMEWVRARRRLNQVREKLRAEQKKDIVGLDLHHDEKWRTLREEIERLRMKLREKTLKIQLVDQQQSDELDKVVRLQSQLELLNAEQSAIEARDDIARTQRDLQKESVKSDSPPGAINALEIQLANDITQASRAEAEAVGKMTAELSELVEDVQREKASPAFLLMTPTQQQSVEMDHENEILFQQKILQDFLKAKNPRMERMVINRILELVQKSGLSDFTRDTAQRQMEETIKNSLRQQMIAKLRQETTKDQVELLNRQYQDARDAARYEIEKIARREVQILDARDSSEGDETTTARMIRHGPLVAQKMAQIDRIYDNYLAGKRQEYERDFIVKPFNDVITTKMHLCEKDSSSPDPLAVTPIKTNPVYNRIIEKTITGYNLREEEFDKEVRVAKFYMSAYPRSIARFAPAALDVVAAPGKPEEGADFKGYIDQDFTKWVSTAIHTALLSETGDITSFLELGAATHSFPDPSGPPASFLELSQGSRIEKTVLPKYHLEHAAEREVLHSAIVQLSDEIQGLTEELAKITQQLEAYKTRAPQNEFEARTLKREVDALEQEHNSLQSQLAIRSDKKSALEKKFAGLATRDNSVQSEMRTLKTKLEDWQDGIEKEEAAAVQIDILKLRLVLSRKKASMASAQTIIELEAQKRNLNDLLQQHRTEQTAMKGLLKRYRAFPFLELMARQLTRHMEQDFYEQTNRCKPESIKEVLDQYVSAVKAAQTAELTAAPPPPGGLPPRDAEKSLMLALKWDRMKEAEELTLEDTRQYMELRSKLTDDVIDLFANVALDAMPDSRKIDVLDEARTFTTDEIASARLEAGQNRIRRKEALRDPSQVTLLFEKSQTHQKALKDLEKRADANQRAFLSLRDALLDAVLERVDPDMKAELEALARRNVDFQLELIKEAIFGRRASDDAASIVSLQVGRSALCEESLHSSLKRQNAQLVYALEREAVDKERDTVTLAKVFSPSTTIQELKADNLRMRDHLIKHMLYQLASGESATSSAYLVEVEQVNKKLQKLKLYFGQKGPDELIYDLQSETQLPSGSGEFNMFSQVQSAIDMVHGEMQIPNMERLESKCILKPLLEELYDCDINNPISCDKAYNAYYQARDLAVPTTGSGPTLTPGCHYSQLSDDEKDKNEDGSAISSRYGGFLEISEQVIQPAQQQQQALVQSSSNALVRAHYGRGNMRGFAGRWASK</sequence>
<feature type="coiled-coil region" evidence="1">
    <location>
        <begin position="737"/>
        <end position="897"/>
    </location>
</feature>
<reference evidence="3" key="1">
    <citation type="submission" date="2014-11" db="EMBL/GenBank/DDBJ databases">
        <authorList>
            <person name="Otto D Thomas"/>
            <person name="Naeem Raeece"/>
        </authorList>
    </citation>
    <scope>NUCLEOTIDE SEQUENCE</scope>
</reference>
<organism evidence="3">
    <name type="scientific">Chromera velia CCMP2878</name>
    <dbReference type="NCBI Taxonomy" id="1169474"/>
    <lineage>
        <taxon>Eukaryota</taxon>
        <taxon>Sar</taxon>
        <taxon>Alveolata</taxon>
        <taxon>Colpodellida</taxon>
        <taxon>Chromeraceae</taxon>
        <taxon>Chromera</taxon>
    </lineage>
</organism>
<protein>
    <submittedName>
        <fullName evidence="3">Uncharacterized protein</fullName>
    </submittedName>
</protein>
<gene>
    <name evidence="3" type="ORF">Cvel_9757</name>
</gene>
<dbReference type="EMBL" id="CDMZ01004530">
    <property type="protein sequence ID" value="CEM50037.1"/>
    <property type="molecule type" value="Genomic_DNA"/>
</dbReference>
<evidence type="ECO:0000313" key="3">
    <source>
        <dbReference type="EMBL" id="CEM50037.1"/>
    </source>
</evidence>
<evidence type="ECO:0000256" key="1">
    <source>
        <dbReference type="SAM" id="Coils"/>
    </source>
</evidence>
<feature type="coiled-coil region" evidence="1">
    <location>
        <begin position="280"/>
        <end position="372"/>
    </location>
</feature>
<dbReference type="PhylomeDB" id="A0A0G4HZL5"/>
<proteinExistence type="predicted"/>
<name>A0A0G4HZL5_9ALVE</name>
<keyword evidence="1" id="KW-0175">Coiled coil</keyword>